<protein>
    <recommendedName>
        <fullName evidence="2">Immunoglobulin I-set domain-containing protein</fullName>
    </recommendedName>
</protein>
<feature type="compositionally biased region" description="Polar residues" evidence="1">
    <location>
        <begin position="182"/>
        <end position="202"/>
    </location>
</feature>
<evidence type="ECO:0000259" key="2">
    <source>
        <dbReference type="Pfam" id="PF07679"/>
    </source>
</evidence>
<feature type="compositionally biased region" description="Low complexity" evidence="1">
    <location>
        <begin position="203"/>
        <end position="214"/>
    </location>
</feature>
<name>A0A8C9CT22_PHOSS</name>
<evidence type="ECO:0000313" key="3">
    <source>
        <dbReference type="Ensembl" id="ENSPSNP00000025893.1"/>
    </source>
</evidence>
<feature type="region of interest" description="Disordered" evidence="1">
    <location>
        <begin position="50"/>
        <end position="252"/>
    </location>
</feature>
<evidence type="ECO:0000256" key="1">
    <source>
        <dbReference type="SAM" id="MobiDB-lite"/>
    </source>
</evidence>
<reference evidence="3" key="2">
    <citation type="submission" date="2025-08" db="UniProtKB">
        <authorList>
            <consortium name="Ensembl"/>
        </authorList>
    </citation>
    <scope>IDENTIFICATION</scope>
</reference>
<reference evidence="3" key="3">
    <citation type="submission" date="2025-09" db="UniProtKB">
        <authorList>
            <consortium name="Ensembl"/>
        </authorList>
    </citation>
    <scope>IDENTIFICATION</scope>
</reference>
<feature type="domain" description="Immunoglobulin I-set" evidence="2">
    <location>
        <begin position="259"/>
        <end position="291"/>
    </location>
</feature>
<dbReference type="InterPro" id="IPR036179">
    <property type="entry name" value="Ig-like_dom_sf"/>
</dbReference>
<dbReference type="GeneTree" id="ENSGT00940000153441"/>
<dbReference type="InterPro" id="IPR013783">
    <property type="entry name" value="Ig-like_fold"/>
</dbReference>
<dbReference type="Pfam" id="PF07679">
    <property type="entry name" value="I-set"/>
    <property type="match status" value="1"/>
</dbReference>
<sequence length="300" mass="32087">MSNMSSRDSFYDSLSDVAEDWRERRLLARPVGLLSQEEINKSLDLARRAIANSETEDSPSPGSLWGSPPPQGARPGEHLSPGTPGAHKPTPVPPLPAERAERISSPASRRKPGVSPLLARPSYIRSLRRAGKHGAKAPSASAKPRATHGGRAGPQSPLCNKAATLIEELTAIFRETSKPRTRNPNGESSSPDSGYLSPKNQLSAPMSASASRSPTGDQQEVEAGAEPLEPGHHPAAARDVVQPSRSPSPPAARHLLAAPRFIQKLRSQEVAEGSRVYLECRVAGNPPPRVRGTKLFCTYL</sequence>
<dbReference type="SUPFAM" id="SSF48726">
    <property type="entry name" value="Immunoglobulin"/>
    <property type="match status" value="1"/>
</dbReference>
<feature type="compositionally biased region" description="Basic residues" evidence="1">
    <location>
        <begin position="126"/>
        <end position="135"/>
    </location>
</feature>
<dbReference type="InterPro" id="IPR013098">
    <property type="entry name" value="Ig_I-set"/>
</dbReference>
<keyword evidence="4" id="KW-1185">Reference proteome</keyword>
<dbReference type="Ensembl" id="ENSPSNT00000029103.1">
    <property type="protein sequence ID" value="ENSPSNP00000025893.1"/>
    <property type="gene ID" value="ENSPSNG00000018859.1"/>
</dbReference>
<proteinExistence type="predicted"/>
<dbReference type="Gene3D" id="2.60.40.10">
    <property type="entry name" value="Immunoglobulins"/>
    <property type="match status" value="1"/>
</dbReference>
<evidence type="ECO:0000313" key="4">
    <source>
        <dbReference type="Proteomes" id="UP000694554"/>
    </source>
</evidence>
<reference evidence="3" key="1">
    <citation type="submission" date="2019-08" db="EMBL/GenBank/DDBJ databases">
        <title>Phocoena sinus (Vaquita) genome, mPhoSin1, primary haplotype.</title>
        <authorList>
            <person name="Morin P."/>
            <person name="Mountcastle J."/>
            <person name="Fungtammasan C."/>
            <person name="Rhie A."/>
            <person name="Rojas-Bracho L."/>
            <person name="Smith C.R."/>
            <person name="Taylor B.L."/>
            <person name="Gulland F.M.D."/>
            <person name="Musser W."/>
            <person name="Houck M."/>
            <person name="Haase B."/>
            <person name="Paez S."/>
            <person name="Howe K."/>
            <person name="Torrance J."/>
            <person name="Formenti G."/>
            <person name="Phillippy A."/>
            <person name="Ryder O."/>
            <person name="Jarvis E.D."/>
            <person name="Fedrigo O."/>
        </authorList>
    </citation>
    <scope>NUCLEOTIDE SEQUENCE [LARGE SCALE GENOMIC DNA]</scope>
</reference>
<accession>A0A8C9CT22</accession>
<dbReference type="Proteomes" id="UP000694554">
    <property type="component" value="Chromosome 6"/>
</dbReference>
<organism evidence="3 4">
    <name type="scientific">Phocoena sinus</name>
    <name type="common">Vaquita</name>
    <dbReference type="NCBI Taxonomy" id="42100"/>
    <lineage>
        <taxon>Eukaryota</taxon>
        <taxon>Metazoa</taxon>
        <taxon>Chordata</taxon>
        <taxon>Craniata</taxon>
        <taxon>Vertebrata</taxon>
        <taxon>Euteleostomi</taxon>
        <taxon>Mammalia</taxon>
        <taxon>Eutheria</taxon>
        <taxon>Laurasiatheria</taxon>
        <taxon>Artiodactyla</taxon>
        <taxon>Whippomorpha</taxon>
        <taxon>Cetacea</taxon>
        <taxon>Odontoceti</taxon>
        <taxon>Phocoenidae</taxon>
        <taxon>Phocoena</taxon>
    </lineage>
</organism>
<dbReference type="AlphaFoldDB" id="A0A8C9CT22"/>